<sequence>MNEEKFNRIKRMFLKRLADNFWYDGQWKFSHTLKKNHQLAREQRSRVTQALRRCVTSEIFPTANILKMLPDYFTAEELSDIAEARIVQEERLREEKRQHMKILGTVRSAKRQRLTNLMIEPKTEVTLPNGNAAEFISKTDGGNFIFKEIKNYTTHLLTEQEARWIVEGK</sequence>
<protein>
    <recommendedName>
        <fullName evidence="3">Prophage protein</fullName>
    </recommendedName>
</protein>
<dbReference type="RefSeq" id="WP_058211868.1">
    <property type="nucleotide sequence ID" value="NZ_LKLU01000094.1"/>
</dbReference>
<comment type="caution">
    <text evidence="1">The sequence shown here is derived from an EMBL/GenBank/DDBJ whole genome shotgun (WGS) entry which is preliminary data.</text>
</comment>
<evidence type="ECO:0000313" key="1">
    <source>
        <dbReference type="EMBL" id="KSU20183.1"/>
    </source>
</evidence>
<evidence type="ECO:0008006" key="3">
    <source>
        <dbReference type="Google" id="ProtNLM"/>
    </source>
</evidence>
<gene>
    <name evidence="1" type="ORF">M20_1617</name>
</gene>
<accession>A0A0V8E336</accession>
<evidence type="ECO:0000313" key="2">
    <source>
        <dbReference type="Proteomes" id="UP000053719"/>
    </source>
</evidence>
<organism evidence="1 2">
    <name type="scientific">Lactococcus lactis subsp. lactis</name>
    <name type="common">Streptococcus lactis</name>
    <dbReference type="NCBI Taxonomy" id="1360"/>
    <lineage>
        <taxon>Bacteria</taxon>
        <taxon>Bacillati</taxon>
        <taxon>Bacillota</taxon>
        <taxon>Bacilli</taxon>
        <taxon>Lactobacillales</taxon>
        <taxon>Streptococcaceae</taxon>
        <taxon>Lactococcus</taxon>
    </lineage>
</organism>
<dbReference type="Proteomes" id="UP000053719">
    <property type="component" value="Unassembled WGS sequence"/>
</dbReference>
<reference evidence="2" key="1">
    <citation type="submission" date="2015-10" db="EMBL/GenBank/DDBJ databases">
        <title>Draft Genome Sequences of 11 Lactococcus lactis subspecies cremoris strains.</title>
        <authorList>
            <person name="Wels M."/>
            <person name="Backus L."/>
            <person name="Boekhorst J."/>
            <person name="Dijkstra A."/>
            <person name="Beerthuizen M."/>
            <person name="Kelly W."/>
            <person name="Siezen R."/>
            <person name="Bachmann H."/>
            <person name="Van Hijum S."/>
        </authorList>
    </citation>
    <scope>NUCLEOTIDE SEQUENCE [LARGE SCALE GENOMIC DNA]</scope>
    <source>
        <strain evidence="2">M20</strain>
    </source>
</reference>
<dbReference type="AlphaFoldDB" id="A0A0V8E336"/>
<dbReference type="PATRIC" id="fig|1360.114.peg.624"/>
<name>A0A0V8E336_LACLL</name>
<dbReference type="EMBL" id="LKLU01000094">
    <property type="protein sequence ID" value="KSU20183.1"/>
    <property type="molecule type" value="Genomic_DNA"/>
</dbReference>
<proteinExistence type="predicted"/>